<evidence type="ECO:0000313" key="4">
    <source>
        <dbReference type="EMBL" id="GGK69566.1"/>
    </source>
</evidence>
<sequence>MTTKHQGRGAVRPAALGLLPVVCLVLGVLLVVVAINRQVPDPPRPASATSAVDAPAGRGGQTGPADRAGRETAAPVADAGKTAAPGTAARGTAAPEGTALTTGPQSATAPGADVGPETMAALPAAEPVSVRVDAIGVDSPLHALGLAADGTLEVPSGALVDQAAWYSGSPTPGESGPSVLEGHVTGPGGRPSVFFELGALVPGDRVEVDRADGSTVAFEVYRVDSYPKDAFPTVAVYGPTPGPELRLITCGGEFDTTTGHHVDNTVVYARAVAADS</sequence>
<evidence type="ECO:0000256" key="1">
    <source>
        <dbReference type="ARBA" id="ARBA00022801"/>
    </source>
</evidence>
<dbReference type="EMBL" id="BMLB01000003">
    <property type="protein sequence ID" value="GGK69566.1"/>
    <property type="molecule type" value="Genomic_DNA"/>
</dbReference>
<keyword evidence="3" id="KW-0472">Membrane</keyword>
<feature type="transmembrane region" description="Helical" evidence="3">
    <location>
        <begin position="14"/>
        <end position="35"/>
    </location>
</feature>
<dbReference type="Gene3D" id="2.40.260.10">
    <property type="entry name" value="Sortase"/>
    <property type="match status" value="1"/>
</dbReference>
<name>A0ABQ2F7P0_9MICO</name>
<dbReference type="NCBIfam" id="NF033748">
    <property type="entry name" value="class_F_sortase"/>
    <property type="match status" value="1"/>
</dbReference>
<evidence type="ECO:0008006" key="6">
    <source>
        <dbReference type="Google" id="ProtNLM"/>
    </source>
</evidence>
<dbReference type="Proteomes" id="UP000662111">
    <property type="component" value="Unassembled WGS sequence"/>
</dbReference>
<comment type="caution">
    <text evidence="4">The sequence shown here is derived from an EMBL/GenBank/DDBJ whole genome shotgun (WGS) entry which is preliminary data.</text>
</comment>
<accession>A0ABQ2F7P0</accession>
<dbReference type="Pfam" id="PF04203">
    <property type="entry name" value="Sortase"/>
    <property type="match status" value="1"/>
</dbReference>
<dbReference type="InterPro" id="IPR005754">
    <property type="entry name" value="Sortase"/>
</dbReference>
<evidence type="ECO:0000313" key="5">
    <source>
        <dbReference type="Proteomes" id="UP000662111"/>
    </source>
</evidence>
<keyword evidence="3" id="KW-0812">Transmembrane</keyword>
<organism evidence="4 5">
    <name type="scientific">Ornithinimicrobium pekingense</name>
    <dbReference type="NCBI Taxonomy" id="384677"/>
    <lineage>
        <taxon>Bacteria</taxon>
        <taxon>Bacillati</taxon>
        <taxon>Actinomycetota</taxon>
        <taxon>Actinomycetes</taxon>
        <taxon>Micrococcales</taxon>
        <taxon>Ornithinimicrobiaceae</taxon>
        <taxon>Ornithinimicrobium</taxon>
    </lineage>
</organism>
<gene>
    <name evidence="4" type="ORF">GCM10011509_17440</name>
</gene>
<evidence type="ECO:0000256" key="2">
    <source>
        <dbReference type="SAM" id="MobiDB-lite"/>
    </source>
</evidence>
<reference evidence="5" key="1">
    <citation type="journal article" date="2019" name="Int. J. Syst. Evol. Microbiol.">
        <title>The Global Catalogue of Microorganisms (GCM) 10K type strain sequencing project: providing services to taxonomists for standard genome sequencing and annotation.</title>
        <authorList>
            <consortium name="The Broad Institute Genomics Platform"/>
            <consortium name="The Broad Institute Genome Sequencing Center for Infectious Disease"/>
            <person name="Wu L."/>
            <person name="Ma J."/>
        </authorList>
    </citation>
    <scope>NUCLEOTIDE SEQUENCE [LARGE SCALE GENOMIC DNA]</scope>
    <source>
        <strain evidence="5">CGMCC 1.5362</strain>
    </source>
</reference>
<dbReference type="CDD" id="cd05829">
    <property type="entry name" value="Sortase_F"/>
    <property type="match status" value="1"/>
</dbReference>
<protein>
    <recommendedName>
        <fullName evidence="6">Class F sortase</fullName>
    </recommendedName>
</protein>
<dbReference type="SUPFAM" id="SSF63817">
    <property type="entry name" value="Sortase"/>
    <property type="match status" value="1"/>
</dbReference>
<proteinExistence type="predicted"/>
<feature type="region of interest" description="Disordered" evidence="2">
    <location>
        <begin position="39"/>
        <end position="117"/>
    </location>
</feature>
<dbReference type="InterPro" id="IPR042001">
    <property type="entry name" value="Sortase_F"/>
</dbReference>
<evidence type="ECO:0000256" key="3">
    <source>
        <dbReference type="SAM" id="Phobius"/>
    </source>
</evidence>
<dbReference type="RefSeq" id="WP_022921397.1">
    <property type="nucleotide sequence ID" value="NZ_BMLB01000003.1"/>
</dbReference>
<feature type="compositionally biased region" description="Low complexity" evidence="2">
    <location>
        <begin position="77"/>
        <end position="99"/>
    </location>
</feature>
<keyword evidence="3" id="KW-1133">Transmembrane helix</keyword>
<keyword evidence="5" id="KW-1185">Reference proteome</keyword>
<keyword evidence="1" id="KW-0378">Hydrolase</keyword>
<dbReference type="InterPro" id="IPR023365">
    <property type="entry name" value="Sortase_dom-sf"/>
</dbReference>